<dbReference type="InterPro" id="IPR006059">
    <property type="entry name" value="SBP"/>
</dbReference>
<dbReference type="PANTHER" id="PTHR43649:SF14">
    <property type="entry name" value="BLR3389 PROTEIN"/>
    <property type="match status" value="1"/>
</dbReference>
<sequence>MGLRQVCLTAGALALVTGVAACSAPVQPAAEVPTSEGPPVGGFTAWSLSGGSDIVLERSFETWNSDHPDHPVEVGWLENDVYKDEIRAAIDAGTAPTLIYGWAGSDLAGYVADGDVLDLTGRVDPVLDKALPSVADNGTVDGRTYAVPANQTQPVLLYHNADVLKAAGVEPPETFDDLLDAVPVLEEAGVRPIALAGGSRWPELMYLQYLTDRIGGPEAFQQVVAGEPDAWSHPAFVEALDKIRELVDAGAFGADFTEITADSSGDVGMLSSGSAAFLLQGAWIYPDIVSARPELVAEGGIGFDPFPTVDGGAGDPENVVGNPANFWSVSAAASPADQQAAIDFLNAETYSERAVDTFLTVRTVPPVRGIDERLEESDSAEYLEAVHEMVASAPHFQLSWDQAIPPDQAGALLDHLHQVFTGELDPDGFVEAMNATL</sequence>
<evidence type="ECO:0000313" key="3">
    <source>
        <dbReference type="Proteomes" id="UP001651050"/>
    </source>
</evidence>
<evidence type="ECO:0000256" key="1">
    <source>
        <dbReference type="SAM" id="SignalP"/>
    </source>
</evidence>
<dbReference type="Pfam" id="PF01547">
    <property type="entry name" value="SBP_bac_1"/>
    <property type="match status" value="1"/>
</dbReference>
<evidence type="ECO:0000313" key="2">
    <source>
        <dbReference type="EMBL" id="MCK9795325.1"/>
    </source>
</evidence>
<name>A0ABT0J743_9MICO</name>
<dbReference type="Proteomes" id="UP001651050">
    <property type="component" value="Unassembled WGS sequence"/>
</dbReference>
<dbReference type="Gene3D" id="3.40.190.10">
    <property type="entry name" value="Periplasmic binding protein-like II"/>
    <property type="match status" value="2"/>
</dbReference>
<comment type="caution">
    <text evidence="2">The sequence shown here is derived from an EMBL/GenBank/DDBJ whole genome shotgun (WGS) entry which is preliminary data.</text>
</comment>
<keyword evidence="1" id="KW-0732">Signal</keyword>
<accession>A0ABT0J743</accession>
<dbReference type="InterPro" id="IPR050490">
    <property type="entry name" value="Bact_solute-bd_prot1"/>
</dbReference>
<keyword evidence="3" id="KW-1185">Reference proteome</keyword>
<organism evidence="2 3">
    <name type="scientific">Isoptericola peretonis</name>
    <dbReference type="NCBI Taxonomy" id="2918523"/>
    <lineage>
        <taxon>Bacteria</taxon>
        <taxon>Bacillati</taxon>
        <taxon>Actinomycetota</taxon>
        <taxon>Actinomycetes</taxon>
        <taxon>Micrococcales</taxon>
        <taxon>Promicromonosporaceae</taxon>
        <taxon>Isoptericola</taxon>
    </lineage>
</organism>
<feature type="chain" id="PRO_5046231078" evidence="1">
    <location>
        <begin position="24"/>
        <end position="437"/>
    </location>
</feature>
<proteinExistence type="predicted"/>
<reference evidence="2 3" key="1">
    <citation type="submission" date="2022-02" db="EMBL/GenBank/DDBJ databases">
        <title>The car tank lid bacteriome: a reservoir of bacteria with potential in bioremediation of fuel.</title>
        <authorList>
            <person name="Vidal-Verdu A."/>
            <person name="Gomez-Martinez D."/>
            <person name="Latorre-Perez A."/>
            <person name="Pereto J."/>
            <person name="Porcar M."/>
        </authorList>
    </citation>
    <scope>NUCLEOTIDE SEQUENCE [LARGE SCALE GENOMIC DNA]</scope>
    <source>
        <strain evidence="2 3">4D.3</strain>
    </source>
</reference>
<dbReference type="PROSITE" id="PS51257">
    <property type="entry name" value="PROKAR_LIPOPROTEIN"/>
    <property type="match status" value="1"/>
</dbReference>
<gene>
    <name evidence="2" type="ORF">M1843_16365</name>
</gene>
<dbReference type="SUPFAM" id="SSF53850">
    <property type="entry name" value="Periplasmic binding protein-like II"/>
    <property type="match status" value="1"/>
</dbReference>
<dbReference type="PANTHER" id="PTHR43649">
    <property type="entry name" value="ARABINOSE-BINDING PROTEIN-RELATED"/>
    <property type="match status" value="1"/>
</dbReference>
<feature type="signal peptide" evidence="1">
    <location>
        <begin position="1"/>
        <end position="23"/>
    </location>
</feature>
<protein>
    <submittedName>
        <fullName evidence="2">Extracellular solute-binding protein</fullName>
    </submittedName>
</protein>
<dbReference type="EMBL" id="JALQCY010000005">
    <property type="protein sequence ID" value="MCK9795325.1"/>
    <property type="molecule type" value="Genomic_DNA"/>
</dbReference>
<dbReference type="RefSeq" id="WP_416345175.1">
    <property type="nucleotide sequence ID" value="NZ_JALQCY010000005.1"/>
</dbReference>